<keyword evidence="3" id="KW-1185">Reference proteome</keyword>
<dbReference type="InterPro" id="IPR011335">
    <property type="entry name" value="Restrct_endonuc-II-like"/>
</dbReference>
<dbReference type="SUPFAM" id="SSF52980">
    <property type="entry name" value="Restriction endonuclease-like"/>
    <property type="match status" value="1"/>
</dbReference>
<keyword evidence="2" id="KW-0540">Nuclease</keyword>
<dbReference type="KEGG" id="jar:G7057_01040"/>
<dbReference type="GO" id="GO:0009307">
    <property type="term" value="P:DNA restriction-modification system"/>
    <property type="evidence" value="ECO:0007669"/>
    <property type="project" value="InterPro"/>
</dbReference>
<dbReference type="RefSeq" id="WP_166160632.1">
    <property type="nucleotide sequence ID" value="NZ_CP049740.1"/>
</dbReference>
<dbReference type="EMBL" id="CP049740">
    <property type="protein sequence ID" value="QII81192.1"/>
    <property type="molecule type" value="Genomic_DNA"/>
</dbReference>
<dbReference type="GO" id="GO:0009036">
    <property type="term" value="F:type II site-specific deoxyribonuclease activity"/>
    <property type="evidence" value="ECO:0007669"/>
    <property type="project" value="InterPro"/>
</dbReference>
<proteinExistence type="predicted"/>
<organism evidence="2 3">
    <name type="scientific">Jeotgalibaca arthritidis</name>
    <dbReference type="NCBI Taxonomy" id="1868794"/>
    <lineage>
        <taxon>Bacteria</taxon>
        <taxon>Bacillati</taxon>
        <taxon>Bacillota</taxon>
        <taxon>Bacilli</taxon>
        <taxon>Lactobacillales</taxon>
        <taxon>Carnobacteriaceae</taxon>
        <taxon>Jeotgalibaca</taxon>
    </lineage>
</organism>
<dbReference type="Proteomes" id="UP000501451">
    <property type="component" value="Chromosome"/>
</dbReference>
<dbReference type="AlphaFoldDB" id="A0A6G7K7H4"/>
<accession>A0A6G7K7H4</accession>
<gene>
    <name evidence="2" type="ORF">G7057_01040</name>
</gene>
<evidence type="ECO:0000313" key="2">
    <source>
        <dbReference type="EMBL" id="QII81192.1"/>
    </source>
</evidence>
<evidence type="ECO:0000256" key="1">
    <source>
        <dbReference type="ARBA" id="ARBA00022801"/>
    </source>
</evidence>
<dbReference type="InterPro" id="IPR015291">
    <property type="entry name" value="Restrct_endonuc_II_MspI"/>
</dbReference>
<sequence>MIFFEENQIKSKSGKEVKTLIHNVLQPIADAEHFKVNVSANYAIGYPEKNKQFKMDFQVEFSEFNDEKWLIKGTSSARSDRIYGNEFMAQNIRIIDPKVSKIFLVVPDSISKSEQKSAINYASKIKSGTYTSFITDVITVNELARKIISKATINMTQGTKSNILGNNSEQSIVNLLNDKNNIALWNDYTIASRTTKSSTYVLFKTILLAVGFVEGIDIIESTKASTDIPRLSNNGYPKTDVTVEFKTKEKFFRQNISIKNTESKEVTIHEGDIRDLINALEIDFSSPLALALLNFQEVGSRKRLLEEYPGSVEILDNQLRHYNETLLGFFVFGDKSPLVTDSKQIANMLIFTHNFETYTKSEYIQYYLEAYKSKGQFGTPFKWTYPSKKRGNKFQIKGFTNNA</sequence>
<dbReference type="Pfam" id="PF09208">
    <property type="entry name" value="Endonuc-MspI"/>
    <property type="match status" value="1"/>
</dbReference>
<reference evidence="2 3" key="1">
    <citation type="journal article" date="2017" name="Int. J. Syst. Evol. Microbiol.">
        <title>Jeotgalibaca porci sp. nov. and Jeotgalibaca arthritidis sp. nov., isolated from pigs, and emended description of the genus Jeotgalibaca.</title>
        <authorList>
            <person name="Zamora L."/>
            <person name="Perez-Sancho M."/>
            <person name="Dominguez L."/>
            <person name="Fernandez-Garayzabal J.F."/>
            <person name="Vela A.I."/>
        </authorList>
    </citation>
    <scope>NUCLEOTIDE SEQUENCE [LARGE SCALE GENOMIC DNA]</scope>
    <source>
        <strain evidence="2 3">CECT 9157</strain>
    </source>
</reference>
<keyword evidence="2" id="KW-0255">Endonuclease</keyword>
<dbReference type="GO" id="GO:0003677">
    <property type="term" value="F:DNA binding"/>
    <property type="evidence" value="ECO:0007669"/>
    <property type="project" value="InterPro"/>
</dbReference>
<name>A0A6G7K7H4_9LACT</name>
<keyword evidence="1" id="KW-0378">Hydrolase</keyword>
<dbReference type="REBASE" id="382971">
    <property type="entry name" value="Jar9157ORF1045P"/>
</dbReference>
<evidence type="ECO:0000313" key="3">
    <source>
        <dbReference type="Proteomes" id="UP000501451"/>
    </source>
</evidence>
<protein>
    <submittedName>
        <fullName evidence="2">MspI family type II restriction endonuclease</fullName>
    </submittedName>
</protein>